<reference evidence="2 3" key="1">
    <citation type="submission" date="2018-06" db="EMBL/GenBank/DDBJ databases">
        <authorList>
            <consortium name="Pathogen Informatics"/>
            <person name="Doyle S."/>
        </authorList>
    </citation>
    <scope>NUCLEOTIDE SEQUENCE [LARGE SCALE GENOMIC DNA]</scope>
    <source>
        <strain evidence="3">ATCC 11859 / DSM 33 / NCIB 8841 / NCTC 4822</strain>
    </source>
</reference>
<name>A0A380BDI3_SPOPA</name>
<feature type="transmembrane region" description="Helical" evidence="1">
    <location>
        <begin position="28"/>
        <end position="45"/>
    </location>
</feature>
<evidence type="ECO:0000313" key="3">
    <source>
        <dbReference type="Proteomes" id="UP000254519"/>
    </source>
</evidence>
<dbReference type="AlphaFoldDB" id="A0A380BDI3"/>
<keyword evidence="1" id="KW-0812">Transmembrane</keyword>
<accession>A0A380BDI3</accession>
<dbReference type="Proteomes" id="UP000254519">
    <property type="component" value="Unassembled WGS sequence"/>
</dbReference>
<sequence length="55" mass="6472">MKWYHHSIIILALVLFTVFFYQDGFGSISFLIAAAYLAVIFYKEVKRLKKNSKIQ</sequence>
<evidence type="ECO:0000313" key="2">
    <source>
        <dbReference type="EMBL" id="SUI99079.1"/>
    </source>
</evidence>
<keyword evidence="1" id="KW-1133">Transmembrane helix</keyword>
<proteinExistence type="predicted"/>
<keyword evidence="3" id="KW-1185">Reference proteome</keyword>
<protein>
    <submittedName>
        <fullName evidence="2">Uncharacterized protein</fullName>
    </submittedName>
</protein>
<organism evidence="2 3">
    <name type="scientific">Sporosarcina pasteurii</name>
    <name type="common">Bacillus pasteurii</name>
    <dbReference type="NCBI Taxonomy" id="1474"/>
    <lineage>
        <taxon>Bacteria</taxon>
        <taxon>Bacillati</taxon>
        <taxon>Bacillota</taxon>
        <taxon>Bacilli</taxon>
        <taxon>Bacillales</taxon>
        <taxon>Caryophanaceae</taxon>
        <taxon>Sporosarcina</taxon>
    </lineage>
</organism>
<evidence type="ECO:0000256" key="1">
    <source>
        <dbReference type="SAM" id="Phobius"/>
    </source>
</evidence>
<dbReference type="RefSeq" id="WP_166739559.1">
    <property type="nucleotide sequence ID" value="NZ_CP038012.1"/>
</dbReference>
<keyword evidence="1" id="KW-0472">Membrane</keyword>
<feature type="transmembrane region" description="Helical" evidence="1">
    <location>
        <begin position="7"/>
        <end position="22"/>
    </location>
</feature>
<gene>
    <name evidence="2" type="ORF">NCTC4822_00417</name>
</gene>
<dbReference type="EMBL" id="UGYZ01000002">
    <property type="protein sequence ID" value="SUI99079.1"/>
    <property type="molecule type" value="Genomic_DNA"/>
</dbReference>